<evidence type="ECO:0000256" key="6">
    <source>
        <dbReference type="ARBA" id="ARBA00070406"/>
    </source>
</evidence>
<evidence type="ECO:0000256" key="3">
    <source>
        <dbReference type="ARBA" id="ARBA00023125"/>
    </source>
</evidence>
<dbReference type="PROSITE" id="PS51078">
    <property type="entry name" value="ICLR_ED"/>
    <property type="match status" value="1"/>
</dbReference>
<dbReference type="GO" id="GO:0045893">
    <property type="term" value="P:positive regulation of DNA-templated transcription"/>
    <property type="evidence" value="ECO:0007669"/>
    <property type="project" value="InterPro"/>
</dbReference>
<dbReference type="InterPro" id="IPR036388">
    <property type="entry name" value="WH-like_DNA-bd_sf"/>
</dbReference>
<dbReference type="AlphaFoldDB" id="A0A9W6VKN4"/>
<dbReference type="PROSITE" id="PS51077">
    <property type="entry name" value="HTH_ICLR"/>
    <property type="match status" value="1"/>
</dbReference>
<dbReference type="NCBIfam" id="TIGR02431">
    <property type="entry name" value="pcaR_pcaU"/>
    <property type="match status" value="1"/>
</dbReference>
<dbReference type="Pfam" id="PF01614">
    <property type="entry name" value="IclR_C"/>
    <property type="match status" value="1"/>
</dbReference>
<comment type="caution">
    <text evidence="9">The sequence shown here is derived from an EMBL/GenBank/DDBJ whole genome shotgun (WGS) entry which is preliminary data.</text>
</comment>
<evidence type="ECO:0000259" key="7">
    <source>
        <dbReference type="PROSITE" id="PS51077"/>
    </source>
</evidence>
<dbReference type="SUPFAM" id="SSF55781">
    <property type="entry name" value="GAF domain-like"/>
    <property type="match status" value="1"/>
</dbReference>
<keyword evidence="2" id="KW-0805">Transcription regulation</keyword>
<name>A0A9W6VKN4_9ACTN</name>
<sequence length="287" mass="31576">MVRRLALSHSGGHLVVRGAPSDDLDNGGEDERSRDFVRSLERGLAIIRVFNADRPSMTVSEIAHEAGLTRAAVRRFLLTLSELGYVHTRNNRYELTPQVLELGYSYLSALSFPDIALPTLEKLVAQTSEASEGSILDRGDVVYVVRVPGPALMTISVNVGARRPAHSTAMGRVLLANLPAPELEHYLSTYELTPSTPRTITDHKEFRAELRKVREEGYALVNQELEEGLVAVAVPVRDRMGRARAAINLSTHIGRKSVEEMRALVPVVQEAAAEIELGLSHSLNWAD</sequence>
<dbReference type="GO" id="GO:0003700">
    <property type="term" value="F:DNA-binding transcription factor activity"/>
    <property type="evidence" value="ECO:0007669"/>
    <property type="project" value="TreeGrafter"/>
</dbReference>
<evidence type="ECO:0000256" key="2">
    <source>
        <dbReference type="ARBA" id="ARBA00023015"/>
    </source>
</evidence>
<evidence type="ECO:0000256" key="5">
    <source>
        <dbReference type="ARBA" id="ARBA00058938"/>
    </source>
</evidence>
<evidence type="ECO:0000313" key="9">
    <source>
        <dbReference type="EMBL" id="GLY75473.1"/>
    </source>
</evidence>
<dbReference type="Gene3D" id="1.10.10.10">
    <property type="entry name" value="Winged helix-like DNA-binding domain superfamily/Winged helix DNA-binding domain"/>
    <property type="match status" value="1"/>
</dbReference>
<dbReference type="PANTHER" id="PTHR30136">
    <property type="entry name" value="HELIX-TURN-HELIX TRANSCRIPTIONAL REGULATOR, ICLR FAMILY"/>
    <property type="match status" value="1"/>
</dbReference>
<gene>
    <name evidence="9" type="primary">pcaR</name>
    <name evidence="9" type="ORF">Airi01_037400</name>
</gene>
<dbReference type="SMART" id="SM00346">
    <property type="entry name" value="HTH_ICLR"/>
    <property type="match status" value="1"/>
</dbReference>
<accession>A0A9W6VKN4</accession>
<evidence type="ECO:0000313" key="10">
    <source>
        <dbReference type="Proteomes" id="UP001165135"/>
    </source>
</evidence>
<proteinExistence type="predicted"/>
<dbReference type="GO" id="GO:0045892">
    <property type="term" value="P:negative regulation of DNA-templated transcription"/>
    <property type="evidence" value="ECO:0007669"/>
    <property type="project" value="TreeGrafter"/>
</dbReference>
<dbReference type="GO" id="GO:0006071">
    <property type="term" value="P:glycerol metabolic process"/>
    <property type="evidence" value="ECO:0007669"/>
    <property type="project" value="UniProtKB-KW"/>
</dbReference>
<dbReference type="InterPro" id="IPR029016">
    <property type="entry name" value="GAF-like_dom_sf"/>
</dbReference>
<dbReference type="SUPFAM" id="SSF46785">
    <property type="entry name" value="Winged helix' DNA-binding domain"/>
    <property type="match status" value="1"/>
</dbReference>
<dbReference type="InterPro" id="IPR050707">
    <property type="entry name" value="HTH_MetabolicPath_Reg"/>
</dbReference>
<dbReference type="InterPro" id="IPR012794">
    <property type="entry name" value="PcaR_PcaU"/>
</dbReference>
<dbReference type="InterPro" id="IPR005471">
    <property type="entry name" value="Tscrpt_reg_IclR_N"/>
</dbReference>
<dbReference type="EMBL" id="BSTJ01000004">
    <property type="protein sequence ID" value="GLY75473.1"/>
    <property type="molecule type" value="Genomic_DNA"/>
</dbReference>
<dbReference type="InterPro" id="IPR014757">
    <property type="entry name" value="Tscrpt_reg_IclR_C"/>
</dbReference>
<evidence type="ECO:0000256" key="4">
    <source>
        <dbReference type="ARBA" id="ARBA00023163"/>
    </source>
</evidence>
<evidence type="ECO:0000256" key="1">
    <source>
        <dbReference type="ARBA" id="ARBA00022798"/>
    </source>
</evidence>
<feature type="domain" description="IclR-ED" evidence="8">
    <location>
        <begin position="98"/>
        <end position="281"/>
    </location>
</feature>
<dbReference type="PANTHER" id="PTHR30136:SF34">
    <property type="entry name" value="TRANSCRIPTIONAL REGULATOR"/>
    <property type="match status" value="1"/>
</dbReference>
<keyword evidence="3" id="KW-0238">DNA-binding</keyword>
<dbReference type="GO" id="GO:0003677">
    <property type="term" value="F:DNA binding"/>
    <property type="evidence" value="ECO:0007669"/>
    <property type="project" value="UniProtKB-KW"/>
</dbReference>
<dbReference type="InterPro" id="IPR036390">
    <property type="entry name" value="WH_DNA-bd_sf"/>
</dbReference>
<organism evidence="9 10">
    <name type="scientific">Actinoallomurus iriomotensis</name>
    <dbReference type="NCBI Taxonomy" id="478107"/>
    <lineage>
        <taxon>Bacteria</taxon>
        <taxon>Bacillati</taxon>
        <taxon>Actinomycetota</taxon>
        <taxon>Actinomycetes</taxon>
        <taxon>Streptosporangiales</taxon>
        <taxon>Thermomonosporaceae</taxon>
        <taxon>Actinoallomurus</taxon>
    </lineage>
</organism>
<dbReference type="GO" id="GO:0046278">
    <property type="term" value="P:3,4-dihydroxybenzoate metabolic process"/>
    <property type="evidence" value="ECO:0007669"/>
    <property type="project" value="InterPro"/>
</dbReference>
<dbReference type="Proteomes" id="UP001165135">
    <property type="component" value="Unassembled WGS sequence"/>
</dbReference>
<protein>
    <recommendedName>
        <fullName evidence="6">Glycerol operon regulatory protein</fullName>
    </recommendedName>
</protein>
<dbReference type="Gene3D" id="3.30.450.40">
    <property type="match status" value="1"/>
</dbReference>
<dbReference type="FunFam" id="1.10.10.10:FF:000056">
    <property type="entry name" value="IclR family transcriptional regulator"/>
    <property type="match status" value="1"/>
</dbReference>
<keyword evidence="4" id="KW-0804">Transcription</keyword>
<feature type="domain" description="HTH iclR-type" evidence="7">
    <location>
        <begin position="37"/>
        <end position="97"/>
    </location>
</feature>
<comment type="function">
    <text evidence="5">May be an activator protein for the gylABX operon.</text>
</comment>
<reference evidence="9" key="1">
    <citation type="submission" date="2023-03" db="EMBL/GenBank/DDBJ databases">
        <title>Actinoallomurus iriomotensis NBRC 103681.</title>
        <authorList>
            <person name="Ichikawa N."/>
            <person name="Sato H."/>
            <person name="Tonouchi N."/>
        </authorList>
    </citation>
    <scope>NUCLEOTIDE SEQUENCE</scope>
    <source>
        <strain evidence="9">NBRC 103681</strain>
    </source>
</reference>
<keyword evidence="1" id="KW-0319">Glycerol metabolism</keyword>
<dbReference type="Pfam" id="PF09339">
    <property type="entry name" value="HTH_IclR"/>
    <property type="match status" value="1"/>
</dbReference>
<evidence type="ECO:0000259" key="8">
    <source>
        <dbReference type="PROSITE" id="PS51078"/>
    </source>
</evidence>